<comment type="similarity">
    <text evidence="7 8">Belongs to the peptidase S16 family.</text>
</comment>
<dbReference type="GO" id="GO:0004252">
    <property type="term" value="F:serine-type endopeptidase activity"/>
    <property type="evidence" value="ECO:0007669"/>
    <property type="project" value="UniProtKB-UniRule"/>
</dbReference>
<dbReference type="Pfam" id="PF00004">
    <property type="entry name" value="AAA"/>
    <property type="match status" value="1"/>
</dbReference>
<dbReference type="SMART" id="SM00382">
    <property type="entry name" value="AAA"/>
    <property type="match status" value="1"/>
</dbReference>
<evidence type="ECO:0000256" key="8">
    <source>
        <dbReference type="RuleBase" id="RU000591"/>
    </source>
</evidence>
<dbReference type="OrthoDB" id="2411602at2759"/>
<keyword evidence="6" id="KW-0576">Peroxisome</keyword>
<dbReference type="SUPFAM" id="SSF54211">
    <property type="entry name" value="Ribosomal protein S5 domain 2-like"/>
    <property type="match status" value="1"/>
</dbReference>
<evidence type="ECO:0000256" key="5">
    <source>
        <dbReference type="ARBA" id="ARBA00022840"/>
    </source>
</evidence>
<dbReference type="InterPro" id="IPR027417">
    <property type="entry name" value="P-loop_NTPase"/>
</dbReference>
<dbReference type="EMBL" id="KV454408">
    <property type="protein sequence ID" value="ODQ66200.1"/>
    <property type="molecule type" value="Genomic_DNA"/>
</dbReference>
<feature type="domain" description="Lon proteolytic" evidence="11">
    <location>
        <begin position="768"/>
        <end position="971"/>
    </location>
</feature>
<dbReference type="Pfam" id="PF05362">
    <property type="entry name" value="Lon_C"/>
    <property type="match status" value="1"/>
</dbReference>
<dbReference type="Proteomes" id="UP000095009">
    <property type="component" value="Unassembled WGS sequence"/>
</dbReference>
<evidence type="ECO:0000259" key="11">
    <source>
        <dbReference type="PROSITE" id="PS51786"/>
    </source>
</evidence>
<dbReference type="InterPro" id="IPR027065">
    <property type="entry name" value="Lon_Prtase"/>
</dbReference>
<dbReference type="PRINTS" id="PR00830">
    <property type="entry name" value="ENDOLAPTASE"/>
</dbReference>
<evidence type="ECO:0000313" key="13">
    <source>
        <dbReference type="EMBL" id="ODQ66200.1"/>
    </source>
</evidence>
<dbReference type="GO" id="GO:0005524">
    <property type="term" value="F:ATP binding"/>
    <property type="evidence" value="ECO:0007669"/>
    <property type="project" value="UniProtKB-KW"/>
</dbReference>
<feature type="active site" evidence="7">
    <location>
        <position position="904"/>
    </location>
</feature>
<accession>A0A1E3PLN4</accession>
<evidence type="ECO:0000256" key="7">
    <source>
        <dbReference type="PROSITE-ProRule" id="PRU01122"/>
    </source>
</evidence>
<feature type="domain" description="Lon N-terminal" evidence="12">
    <location>
        <begin position="13"/>
        <end position="319"/>
    </location>
</feature>
<dbReference type="GO" id="GO:0016887">
    <property type="term" value="F:ATP hydrolysis activity"/>
    <property type="evidence" value="ECO:0007669"/>
    <property type="project" value="InterPro"/>
</dbReference>
<evidence type="ECO:0000256" key="6">
    <source>
        <dbReference type="ARBA" id="ARBA00023140"/>
    </source>
</evidence>
<reference evidence="13 14" key="1">
    <citation type="journal article" date="2016" name="Proc. Natl. Acad. Sci. U.S.A.">
        <title>Comparative genomics of biotechnologically important yeasts.</title>
        <authorList>
            <person name="Riley R."/>
            <person name="Haridas S."/>
            <person name="Wolfe K.H."/>
            <person name="Lopes M.R."/>
            <person name="Hittinger C.T."/>
            <person name="Goeker M."/>
            <person name="Salamov A.A."/>
            <person name="Wisecaver J.H."/>
            <person name="Long T.M."/>
            <person name="Calvey C.H."/>
            <person name="Aerts A.L."/>
            <person name="Barry K.W."/>
            <person name="Choi C."/>
            <person name="Clum A."/>
            <person name="Coughlan A.Y."/>
            <person name="Deshpande S."/>
            <person name="Douglass A.P."/>
            <person name="Hanson S.J."/>
            <person name="Klenk H.-P."/>
            <person name="LaButti K.M."/>
            <person name="Lapidus A."/>
            <person name="Lindquist E.A."/>
            <person name="Lipzen A.M."/>
            <person name="Meier-Kolthoff J.P."/>
            <person name="Ohm R.A."/>
            <person name="Otillar R.P."/>
            <person name="Pangilinan J.L."/>
            <person name="Peng Y."/>
            <person name="Rokas A."/>
            <person name="Rosa C.A."/>
            <person name="Scheuner C."/>
            <person name="Sibirny A.A."/>
            <person name="Slot J.C."/>
            <person name="Stielow J.B."/>
            <person name="Sun H."/>
            <person name="Kurtzman C.P."/>
            <person name="Blackwell M."/>
            <person name="Grigoriev I.V."/>
            <person name="Jeffries T.W."/>
        </authorList>
    </citation>
    <scope>NUCLEOTIDE SEQUENCE [LARGE SCALE GENOMIC DNA]</scope>
    <source>
        <strain evidence="13 14">DSM 6958</strain>
    </source>
</reference>
<dbReference type="NCBIfam" id="TIGR00763">
    <property type="entry name" value="lon"/>
    <property type="match status" value="1"/>
</dbReference>
<evidence type="ECO:0000256" key="10">
    <source>
        <dbReference type="SAM" id="MobiDB-lite"/>
    </source>
</evidence>
<protein>
    <recommendedName>
        <fullName evidence="9">Lon protease homolog</fullName>
        <ecNumber evidence="9">3.4.21.-</ecNumber>
    </recommendedName>
</protein>
<dbReference type="Gene3D" id="1.20.5.5270">
    <property type="match status" value="1"/>
</dbReference>
<feature type="compositionally biased region" description="Polar residues" evidence="10">
    <location>
        <begin position="477"/>
        <end position="489"/>
    </location>
</feature>
<dbReference type="InterPro" id="IPR054594">
    <property type="entry name" value="Lon_lid"/>
</dbReference>
<dbReference type="SUPFAM" id="SSF88697">
    <property type="entry name" value="PUA domain-like"/>
    <property type="match status" value="1"/>
</dbReference>
<dbReference type="PROSITE" id="PS51786">
    <property type="entry name" value="LON_PROTEOLYTIC"/>
    <property type="match status" value="1"/>
</dbReference>
<dbReference type="STRING" id="857566.A0A1E3PLN4"/>
<keyword evidence="14" id="KW-1185">Reference proteome</keyword>
<feature type="active site" evidence="7">
    <location>
        <position position="861"/>
    </location>
</feature>
<dbReference type="Gene3D" id="1.10.8.60">
    <property type="match status" value="1"/>
</dbReference>
<evidence type="ECO:0000256" key="3">
    <source>
        <dbReference type="ARBA" id="ARBA00022801"/>
    </source>
</evidence>
<proteinExistence type="inferred from homology"/>
<evidence type="ECO:0000313" key="14">
    <source>
        <dbReference type="Proteomes" id="UP000095009"/>
    </source>
</evidence>
<dbReference type="PROSITE" id="PS51787">
    <property type="entry name" value="LON_N"/>
    <property type="match status" value="1"/>
</dbReference>
<evidence type="ECO:0000256" key="2">
    <source>
        <dbReference type="ARBA" id="ARBA00022741"/>
    </source>
</evidence>
<dbReference type="InterPro" id="IPR004815">
    <property type="entry name" value="Lon_bac/euk-typ"/>
</dbReference>
<dbReference type="InterPro" id="IPR003111">
    <property type="entry name" value="Lon_prtase_N"/>
</dbReference>
<keyword evidence="1 7" id="KW-0645">Protease</keyword>
<keyword evidence="2 8" id="KW-0547">Nucleotide-binding</keyword>
<dbReference type="SMART" id="SM00464">
    <property type="entry name" value="LON"/>
    <property type="match status" value="1"/>
</dbReference>
<sequence length="982" mass="107415">MTTSCIPLASGRLTLLPFSSLVVLPGVIVSLPVHYATVLDLLHLAPDGRAIDPENNPENNPESKHVISDSEVIQEARLLKGNSMGLSYFYPDLVPLINVKPLLPKQADSSQPLSANRDSIANLIIGVVPRINEAPGDLASFATVCSVVRLEKHTGDIYKIVLEGLARVKINQLLTPPPKEDSLFQADCSLFIDGHNGPGSNISIPSALAWTDQDMRLLMEVATITNEIFAILHGVSIPLQIAHLSNRRNGLTGVRVTLANRLEGIINGSNKDIKGTAGSLVDLLASVFIVDFSEQLKILNAVDVTERMALTKIALTHSLEKIRNAISNNPSKVVRKPSVKPDTFIRPKATNTRIRQNSNDDDEADDDDFAQLKSKISALQLPIEGLRIVKRELNRLKRMNPAQAEYQVARTYLEIISDIPWSIHTTDKLDNATVIRARTIMDEDHFGLDSVKKRLLEYLAVLQLKNLKLQEKKDHSSANTESSHTSVTAEHSDIMGETIGKSPILLLVGPPGVGKTSLAKSMARALCRKFQRISLGGVRDEAEIRGHRRTYVGAMPGILVQSLRHAAVNNPVILLDEIDKLASSGGNHGDPSAAMLEVLDPEQNMHFRDHYVDFPIDLSKVLFIATANNLETIPPPLLDRMEIIYLDGYTYFEKSHIARNHLLPKQIRQNGLELNQLKISDELLLHIANKYTREAGVRNLERCLGSVCRGKAVEYVKGLSSNVGGYKEDVTLKNLHEFLGIERFVPEEEEEENDVGSNLSENITHHTFSTPGVVNGLAYMGSGNGGLLKFETTSLPGGSGNIKLTGKLGEVIQESAHIAMSWVRINAFTLGITASPTANVIKDIDIHIHAPAGAIPKDGPSAGLAMTVGLISLFLHRAIPNHIAMTGEMTLRGKVLPVGGIREKLLGAHLAGVRLVILPQANRNDVEEEKKKGNGGIFGLISVKSEDEYEGLLQIKFVKNIWQAISIIFGNLENNVKTVSRL</sequence>
<dbReference type="Pfam" id="PF02190">
    <property type="entry name" value="LON_substr_bdg"/>
    <property type="match status" value="1"/>
</dbReference>
<dbReference type="InterPro" id="IPR020568">
    <property type="entry name" value="Ribosomal_Su5_D2-typ_SF"/>
</dbReference>
<keyword evidence="4 7" id="KW-0720">Serine protease</keyword>
<dbReference type="PROSITE" id="PS01046">
    <property type="entry name" value="LON_SER"/>
    <property type="match status" value="1"/>
</dbReference>
<evidence type="ECO:0000256" key="4">
    <source>
        <dbReference type="ARBA" id="ARBA00022825"/>
    </source>
</evidence>
<dbReference type="GO" id="GO:0004176">
    <property type="term" value="F:ATP-dependent peptidase activity"/>
    <property type="evidence" value="ECO:0007669"/>
    <property type="project" value="UniProtKB-UniRule"/>
</dbReference>
<dbReference type="InterPro" id="IPR008269">
    <property type="entry name" value="Lon_proteolytic"/>
</dbReference>
<evidence type="ECO:0000259" key="12">
    <source>
        <dbReference type="PROSITE" id="PS51787"/>
    </source>
</evidence>
<evidence type="ECO:0000256" key="9">
    <source>
        <dbReference type="RuleBase" id="RU000592"/>
    </source>
</evidence>
<dbReference type="InterPro" id="IPR015947">
    <property type="entry name" value="PUA-like_sf"/>
</dbReference>
<dbReference type="InterPro" id="IPR008268">
    <property type="entry name" value="Peptidase_S16_AS"/>
</dbReference>
<dbReference type="GO" id="GO:0030163">
    <property type="term" value="P:protein catabolic process"/>
    <property type="evidence" value="ECO:0007669"/>
    <property type="project" value="InterPro"/>
</dbReference>
<dbReference type="GO" id="GO:0006508">
    <property type="term" value="P:proteolysis"/>
    <property type="evidence" value="ECO:0007669"/>
    <property type="project" value="UniProtKB-KW"/>
</dbReference>
<name>A0A1E3PLN4_9ASCO</name>
<feature type="region of interest" description="Disordered" evidence="10">
    <location>
        <begin position="472"/>
        <end position="491"/>
    </location>
</feature>
<dbReference type="SUPFAM" id="SSF52540">
    <property type="entry name" value="P-loop containing nucleoside triphosphate hydrolases"/>
    <property type="match status" value="1"/>
</dbReference>
<dbReference type="InterPro" id="IPR014721">
    <property type="entry name" value="Ribsml_uS5_D2-typ_fold_subgr"/>
</dbReference>
<dbReference type="EC" id="3.4.21.-" evidence="9"/>
<dbReference type="Gene3D" id="3.30.230.10">
    <property type="match status" value="1"/>
</dbReference>
<dbReference type="FunFam" id="1.10.8.60:FF:000091">
    <property type="entry name" value="Lon protease homolog 2, peroxisomal"/>
    <property type="match status" value="1"/>
</dbReference>
<dbReference type="Gene3D" id="3.40.50.300">
    <property type="entry name" value="P-loop containing nucleotide triphosphate hydrolases"/>
    <property type="match status" value="1"/>
</dbReference>
<dbReference type="PANTHER" id="PTHR10046">
    <property type="entry name" value="ATP DEPENDENT LON PROTEASE FAMILY MEMBER"/>
    <property type="match status" value="1"/>
</dbReference>
<dbReference type="Pfam" id="PF22667">
    <property type="entry name" value="Lon_lid"/>
    <property type="match status" value="1"/>
</dbReference>
<dbReference type="InterPro" id="IPR003959">
    <property type="entry name" value="ATPase_AAA_core"/>
</dbReference>
<dbReference type="FunFam" id="1.20.5.5270:FF:000002">
    <property type="entry name" value="Lon protease homolog"/>
    <property type="match status" value="1"/>
</dbReference>
<gene>
    <name evidence="13" type="ORF">NADFUDRAFT_82105</name>
</gene>
<dbReference type="AlphaFoldDB" id="A0A1E3PLN4"/>
<keyword evidence="3 7" id="KW-0378">Hydrolase</keyword>
<organism evidence="13 14">
    <name type="scientific">Nadsonia fulvescens var. elongata DSM 6958</name>
    <dbReference type="NCBI Taxonomy" id="857566"/>
    <lineage>
        <taxon>Eukaryota</taxon>
        <taxon>Fungi</taxon>
        <taxon>Dikarya</taxon>
        <taxon>Ascomycota</taxon>
        <taxon>Saccharomycotina</taxon>
        <taxon>Dipodascomycetes</taxon>
        <taxon>Dipodascales</taxon>
        <taxon>Dipodascales incertae sedis</taxon>
        <taxon>Nadsonia</taxon>
    </lineage>
</organism>
<evidence type="ECO:0000256" key="1">
    <source>
        <dbReference type="ARBA" id="ARBA00022670"/>
    </source>
</evidence>
<dbReference type="InterPro" id="IPR003593">
    <property type="entry name" value="AAA+_ATPase"/>
</dbReference>
<keyword evidence="5 8" id="KW-0067">ATP-binding</keyword>
<dbReference type="CDD" id="cd19500">
    <property type="entry name" value="RecA-like_Lon"/>
    <property type="match status" value="1"/>
</dbReference>